<accession>A0A246S167</accession>
<evidence type="ECO:0000256" key="5">
    <source>
        <dbReference type="ARBA" id="ARBA00023235"/>
    </source>
</evidence>
<keyword evidence="1 9" id="KW-0547">Nucleotide-binding</keyword>
<feature type="domain" description="UvrD-like helicase ATP-binding" evidence="10">
    <location>
        <begin position="93"/>
        <end position="395"/>
    </location>
</feature>
<evidence type="ECO:0000256" key="4">
    <source>
        <dbReference type="ARBA" id="ARBA00022840"/>
    </source>
</evidence>
<dbReference type="InterPro" id="IPR014016">
    <property type="entry name" value="UvrD-like_ATP-bd"/>
</dbReference>
<comment type="catalytic activity">
    <reaction evidence="6">
        <text>Couples ATP hydrolysis with the unwinding of duplex DNA by translocating in the 3'-5' direction.</text>
        <dbReference type="EC" id="5.6.2.4"/>
    </reaction>
</comment>
<evidence type="ECO:0000256" key="7">
    <source>
        <dbReference type="ARBA" id="ARBA00034808"/>
    </source>
</evidence>
<dbReference type="GO" id="GO:0005524">
    <property type="term" value="F:ATP binding"/>
    <property type="evidence" value="ECO:0007669"/>
    <property type="project" value="UniProtKB-UniRule"/>
</dbReference>
<sequence length="574" mass="64783">MNQDVFEVQVTKLLQLHAPVKARQLATILKDEFGQHVDRSDINSLLYRLRTEGKAEVDAAYRWSLLGASPQKGGSAKTNVEPMPTTPAQPTITFTDEQQAVIDLDPSQHLLVRGQAGSGKTTVLAARAGRLLSAMNKGSLLFLTYNSALCAYVKKAFSQAGMKGSVDVRTFHDWSRSTAKDMGLEFVGWVDSKARGEQLKRLIKEAEEEIGSHRFFELKEAPQLLGWWAEEIAWLFGQHVTRLDDYLAVERTGRGTAVRVTQEDRRFIWFVFELYLEWLEETRQEDYDNPAGVLLRVLMERGGDLPDDYRYDHVVIDEVQDFDKSWLLVVAKIPRVSLSMAGDMAQKIYRRSFTWSSVGIQVQGGRSRRLSASHRTTQQIMDVAEHLLANNDVTESSDYTTPVRPTKEGDKVKLLLAPDAKQAYEKGYDFVASEFKRLRTTSVAVVLPFSRQLYPAQKELEKRGVKVKKVKGAGLGSFTGGVAVTTYHQLKGLEFDHVVVMGLHDAQYPGRILDSVAREDEELEASLLRRVLYVAMTRAKQSVTLVGSLPFCRFFEDVPEELFDSIHGDIFRRP</sequence>
<dbReference type="AlphaFoldDB" id="A0A246S167"/>
<evidence type="ECO:0000256" key="9">
    <source>
        <dbReference type="PROSITE-ProRule" id="PRU00560"/>
    </source>
</evidence>
<evidence type="ECO:0000256" key="8">
    <source>
        <dbReference type="ARBA" id="ARBA00048988"/>
    </source>
</evidence>
<dbReference type="RefSeq" id="WP_088699745.1">
    <property type="nucleotide sequence ID" value="NZ_JPUA01000025.1"/>
</dbReference>
<evidence type="ECO:0000256" key="2">
    <source>
        <dbReference type="ARBA" id="ARBA00022801"/>
    </source>
</evidence>
<dbReference type="Pfam" id="PF00580">
    <property type="entry name" value="UvrD-helicase"/>
    <property type="match status" value="1"/>
</dbReference>
<proteinExistence type="predicted"/>
<comment type="catalytic activity">
    <reaction evidence="8">
        <text>ATP + H2O = ADP + phosphate + H(+)</text>
        <dbReference type="Rhea" id="RHEA:13065"/>
        <dbReference type="ChEBI" id="CHEBI:15377"/>
        <dbReference type="ChEBI" id="CHEBI:15378"/>
        <dbReference type="ChEBI" id="CHEBI:30616"/>
        <dbReference type="ChEBI" id="CHEBI:43474"/>
        <dbReference type="ChEBI" id="CHEBI:456216"/>
        <dbReference type="EC" id="5.6.2.4"/>
    </reaction>
</comment>
<keyword evidence="2 9" id="KW-0378">Hydrolase</keyword>
<organism evidence="11 12">
    <name type="scientific">Halomonas campaniensis</name>
    <dbReference type="NCBI Taxonomy" id="213554"/>
    <lineage>
        <taxon>Bacteria</taxon>
        <taxon>Pseudomonadati</taxon>
        <taxon>Pseudomonadota</taxon>
        <taxon>Gammaproteobacteria</taxon>
        <taxon>Oceanospirillales</taxon>
        <taxon>Halomonadaceae</taxon>
        <taxon>Halomonas</taxon>
    </lineage>
</organism>
<keyword evidence="12" id="KW-1185">Reference proteome</keyword>
<reference evidence="11 12" key="1">
    <citation type="submission" date="2014-08" db="EMBL/GenBank/DDBJ databases">
        <title>Draft genome sequence of a novel L-asparaginase producing marine bacterium, Halomonas campaniensis.</title>
        <authorList>
            <person name="Sundarakrishnan B."/>
            <person name="Moushumi Priya A."/>
            <person name="Raman G."/>
            <person name="Sakthivel N."/>
            <person name="Park S."/>
            <person name="Jayachandran S."/>
        </authorList>
    </citation>
    <scope>NUCLEOTIDE SEQUENCE [LARGE SCALE GENOMIC DNA]</scope>
    <source>
        <strain evidence="11 12">SK03</strain>
    </source>
</reference>
<dbReference type="GO" id="GO:0000725">
    <property type="term" value="P:recombinational repair"/>
    <property type="evidence" value="ECO:0007669"/>
    <property type="project" value="TreeGrafter"/>
</dbReference>
<dbReference type="PROSITE" id="PS51198">
    <property type="entry name" value="UVRD_HELICASE_ATP_BIND"/>
    <property type="match status" value="1"/>
</dbReference>
<dbReference type="GO" id="GO:0003677">
    <property type="term" value="F:DNA binding"/>
    <property type="evidence" value="ECO:0007669"/>
    <property type="project" value="InterPro"/>
</dbReference>
<dbReference type="EMBL" id="JPUA01000025">
    <property type="protein sequence ID" value="OWV30096.1"/>
    <property type="molecule type" value="Genomic_DNA"/>
</dbReference>
<dbReference type="GO" id="GO:0043138">
    <property type="term" value="F:3'-5' DNA helicase activity"/>
    <property type="evidence" value="ECO:0007669"/>
    <property type="project" value="UniProtKB-EC"/>
</dbReference>
<dbReference type="InterPro" id="IPR027417">
    <property type="entry name" value="P-loop_NTPase"/>
</dbReference>
<dbReference type="OrthoDB" id="5298826at2"/>
<evidence type="ECO:0000259" key="10">
    <source>
        <dbReference type="PROSITE" id="PS51198"/>
    </source>
</evidence>
<evidence type="ECO:0000313" key="11">
    <source>
        <dbReference type="EMBL" id="OWV30096.1"/>
    </source>
</evidence>
<dbReference type="GO" id="GO:0033202">
    <property type="term" value="C:DNA helicase complex"/>
    <property type="evidence" value="ECO:0007669"/>
    <property type="project" value="TreeGrafter"/>
</dbReference>
<gene>
    <name evidence="11" type="ORF">JI62_08415</name>
</gene>
<keyword evidence="3 9" id="KW-0347">Helicase</keyword>
<feature type="binding site" evidence="9">
    <location>
        <begin position="114"/>
        <end position="121"/>
    </location>
    <ligand>
        <name>ATP</name>
        <dbReference type="ChEBI" id="CHEBI:30616"/>
    </ligand>
</feature>
<protein>
    <recommendedName>
        <fullName evidence="7">DNA 3'-5' helicase</fullName>
        <ecNumber evidence="7">5.6.2.4</ecNumber>
    </recommendedName>
</protein>
<dbReference type="InterPro" id="IPR000212">
    <property type="entry name" value="DNA_helicase_UvrD/REP"/>
</dbReference>
<dbReference type="PANTHER" id="PTHR11070">
    <property type="entry name" value="UVRD / RECB / PCRA DNA HELICASE FAMILY MEMBER"/>
    <property type="match status" value="1"/>
</dbReference>
<evidence type="ECO:0000256" key="6">
    <source>
        <dbReference type="ARBA" id="ARBA00034617"/>
    </source>
</evidence>
<dbReference type="InterPro" id="IPR014017">
    <property type="entry name" value="DNA_helicase_UvrD-like_C"/>
</dbReference>
<name>A0A246S167_9GAMM</name>
<evidence type="ECO:0000313" key="12">
    <source>
        <dbReference type="Proteomes" id="UP000197334"/>
    </source>
</evidence>
<dbReference type="GO" id="GO:0005829">
    <property type="term" value="C:cytosol"/>
    <property type="evidence" value="ECO:0007669"/>
    <property type="project" value="TreeGrafter"/>
</dbReference>
<dbReference type="GO" id="GO:0016887">
    <property type="term" value="F:ATP hydrolysis activity"/>
    <property type="evidence" value="ECO:0007669"/>
    <property type="project" value="RHEA"/>
</dbReference>
<dbReference type="Pfam" id="PF13361">
    <property type="entry name" value="UvrD_C"/>
    <property type="match status" value="1"/>
</dbReference>
<dbReference type="PANTHER" id="PTHR11070:SF45">
    <property type="entry name" value="DNA 3'-5' HELICASE"/>
    <property type="match status" value="1"/>
</dbReference>
<dbReference type="Gene3D" id="3.40.50.300">
    <property type="entry name" value="P-loop containing nucleotide triphosphate hydrolases"/>
    <property type="match status" value="2"/>
</dbReference>
<keyword evidence="4 9" id="KW-0067">ATP-binding</keyword>
<dbReference type="SUPFAM" id="SSF52540">
    <property type="entry name" value="P-loop containing nucleoside triphosphate hydrolases"/>
    <property type="match status" value="1"/>
</dbReference>
<dbReference type="EC" id="5.6.2.4" evidence="7"/>
<keyword evidence="5" id="KW-0413">Isomerase</keyword>
<dbReference type="Proteomes" id="UP000197334">
    <property type="component" value="Unassembled WGS sequence"/>
</dbReference>
<comment type="caution">
    <text evidence="11">The sequence shown here is derived from an EMBL/GenBank/DDBJ whole genome shotgun (WGS) entry which is preliminary data.</text>
</comment>
<evidence type="ECO:0000256" key="3">
    <source>
        <dbReference type="ARBA" id="ARBA00022806"/>
    </source>
</evidence>
<evidence type="ECO:0000256" key="1">
    <source>
        <dbReference type="ARBA" id="ARBA00022741"/>
    </source>
</evidence>